<dbReference type="Gene3D" id="1.10.238.10">
    <property type="entry name" value="EF-hand"/>
    <property type="match status" value="1"/>
</dbReference>
<keyword evidence="9" id="KW-1185">Reference proteome</keyword>
<evidence type="ECO:0000256" key="1">
    <source>
        <dbReference type="ARBA" id="ARBA00004613"/>
    </source>
</evidence>
<dbReference type="InterPro" id="IPR003343">
    <property type="entry name" value="Big_2"/>
</dbReference>
<keyword evidence="2" id="KW-0964">Secreted</keyword>
<dbReference type="Pfam" id="PF18884">
    <property type="entry name" value="TSP3_bac"/>
    <property type="match status" value="18"/>
</dbReference>
<feature type="compositionally biased region" description="Low complexity" evidence="5">
    <location>
        <begin position="1335"/>
        <end position="1349"/>
    </location>
</feature>
<dbReference type="Gene3D" id="2.60.40.1080">
    <property type="match status" value="1"/>
</dbReference>
<feature type="domain" description="PKD-like" evidence="7">
    <location>
        <begin position="222"/>
        <end position="305"/>
    </location>
</feature>
<dbReference type="InterPro" id="IPR059100">
    <property type="entry name" value="TSP3_bac"/>
</dbReference>
<feature type="domain" description="PKD-like" evidence="7">
    <location>
        <begin position="313"/>
        <end position="400"/>
    </location>
</feature>
<feature type="domain" description="BIG2" evidence="6">
    <location>
        <begin position="1254"/>
        <end position="1300"/>
    </location>
</feature>
<accession>A0A4R2NWW2</accession>
<organism evidence="8 9">
    <name type="scientific">Tenacibaculum skagerrakense</name>
    <dbReference type="NCBI Taxonomy" id="186571"/>
    <lineage>
        <taxon>Bacteria</taxon>
        <taxon>Pseudomonadati</taxon>
        <taxon>Bacteroidota</taxon>
        <taxon>Flavobacteriia</taxon>
        <taxon>Flavobacteriales</taxon>
        <taxon>Flavobacteriaceae</taxon>
        <taxon>Tenacibaculum</taxon>
    </lineage>
</organism>
<feature type="compositionally biased region" description="Polar residues" evidence="5">
    <location>
        <begin position="1546"/>
        <end position="1557"/>
    </location>
</feature>
<evidence type="ECO:0000256" key="2">
    <source>
        <dbReference type="ARBA" id="ARBA00022525"/>
    </source>
</evidence>
<dbReference type="EMBL" id="SLXM01000002">
    <property type="protein sequence ID" value="TCP26663.1"/>
    <property type="molecule type" value="Genomic_DNA"/>
</dbReference>
<dbReference type="Pfam" id="PF19406">
    <property type="entry name" value="PKD_5"/>
    <property type="match status" value="9"/>
</dbReference>
<feature type="region of interest" description="Disordered" evidence="5">
    <location>
        <begin position="1316"/>
        <end position="1358"/>
    </location>
</feature>
<dbReference type="InterPro" id="IPR045828">
    <property type="entry name" value="PKD_Bacteroidetes"/>
</dbReference>
<name>A0A4R2NWW2_9FLAO</name>
<dbReference type="InterPro" id="IPR018247">
    <property type="entry name" value="EF_Hand_1_Ca_BS"/>
</dbReference>
<gene>
    <name evidence="8" type="ORF">EV195_1021</name>
</gene>
<feature type="region of interest" description="Disordered" evidence="5">
    <location>
        <begin position="2010"/>
        <end position="2070"/>
    </location>
</feature>
<evidence type="ECO:0000313" key="9">
    <source>
        <dbReference type="Proteomes" id="UP000294564"/>
    </source>
</evidence>
<feature type="domain" description="PKD-like" evidence="7">
    <location>
        <begin position="1058"/>
        <end position="1141"/>
    </location>
</feature>
<evidence type="ECO:0000259" key="7">
    <source>
        <dbReference type="Pfam" id="PF19406"/>
    </source>
</evidence>
<dbReference type="PROSITE" id="PS00018">
    <property type="entry name" value="EF_HAND_1"/>
    <property type="match status" value="1"/>
</dbReference>
<feature type="region of interest" description="Disordered" evidence="5">
    <location>
        <begin position="1538"/>
        <end position="1557"/>
    </location>
</feature>
<sequence>TPVTTSSGTTYYQVVISDAGSGCNDVTSTESVVAVNPLPVYTSLTTNSPICENSDAEFTISGSPNSVLTYNIDGNANQTITLDGSGNVTIVNSGATSDTTINLISLDFSSTNCSINLTDTATVTVNSFPVLTSVNDIIECVESPIQTLNANDGITFGPNISVTWYDAATGGNVVANPITNTENAPVTFYAEITDTSTSCVNPIREEVTLHIVSPPFPNFTEEVCSGENLSVAINAFTATYTVVSSDPTNVPAGSDRVTAIAANITDGYINTTGVPVTITYTVTVDDGTACDGETFDVIVTVNPEPFNTTAPTDTICSDVALNHDLTSDVNLIGTTFNWIATDNPNVTGETISDGTGSTISDTLTNTSGSPQTVVYTITAISPNGCQGNEYTYTVTVNPEPFNATTSTDTICSDVALNHDLNTDVNLTGATFNWIATDNLNVTGETTSNSNTAVISDTLTNTSGSTQTVIYTIIPSSAEGCVGNSFTYTVTVNPEPFNAVEPILSICSGGTLNHDLSGNVNLSGVTFNWIAVDNPNVTGETITNTSSSTITDTLSNTSGSVQTVVYSITPTSADGCVGNSFEYTVTVNPEPFNITPPSETVCSKTTLSHDLLGDVNVSNTNFTWSAIDNPNVTGETTSDNSAVTISDTLINISGVNQIVTYIITPISTDGCLGTAYTYSVTVNPEPFNSVAPTQTICSDIPLNHDLSTNINISGTTFSWVATDNGFITGETLVVTNSSMITDTLTNISGSVQNVTYTVTPTSPDGCIGDAFTYIVTVNPEPFNAISPAETVCSNTTLNHNLLTDVNLSGTTFNWVATDNANVTGETLSNSSLNSIGDTLINNSTIPQTVVYTITPTSLSGCDGNSFTYTVAVNPLPVYTSLTTNSPICENSDAEFTISGSPNSVLTYNIDGNANQTITLDGSGNVTIVNSGATSDTTINLISLDFSSTNCSINLTDTATVTVNSFPVLTSVNDIIECVESPIQTLNANDGITFGPNISVTWYDAATGGNVVANPITNTENAPVTFYAEITDTSTSCVNPIREEVTLHIVSPPFPNFTEEVCSGENLSVAINAFTATYTVVSSDPTNVPAGSDRVTAIAANITDGYINTTGVPVTITYTVTVDDGTACDGETFDVIVTVNPEPFNTTAPTDTICSDVALNHDLTSDVNLIGTTFNWIATDNPNVTGETISDGTGSTISDTLTNTSGSPQTVVYTITAISPNGCQGNEYTYTVIVNPRPEALPITGASEVCLGNTIDFTEGTTGSSISWISSNTSIATVDSNGVVTGINFGTVDITYTVTDSNGCISLTSPVYTVTVGPSTDTDGDGLTNCEETTGVDDPSTSGTPTGTSDPNDSCSFTGNPVADVSNPTWQISDCDGDGVTNGQEIADGTDPTDPCSFLINSVSLPQTGSWLTADCDGDGVTNVQEVTDGTDPADPCSVNPSSVSLPQTGSWLTVDCDGDGVTNGQEVTDGTDPTDPCSVNPSSVTLAQTGDWLTADCDGDGVTNGQEVSDGTDPTDSCSYIPTSILLTQSGDWLEADCDGDGESNGEELNNGTDPLDSCSVTNPTIPAITDPNYSVWAVSDCDGDGVTNGEEVNDGTDPFDGCSYSASSQVEANVSGAWNALDCDGDGESNGGELNNGTDPLDSCSVSNPTIPAATDPNYSVWAASDCDGDGVTNGDEVNDGTDPFDGCSYSASSQVAANVSSAWIALDCDGDGESNGEELNNGTDSLDSCSVTNPTIPAITDPNYSVWAASDCDDDGVTNGEEANDGTNPFDSCSYSVSSQVAANVSSAWNALDCDGDGESNVDELNNGTDPLDSCSVTNPTIPSITDPKYSIWAASDCDGDGVTNGDEVNDGTDPFDGCSYSVSSQVATNVSSAWNALDCDGDGESNGDELNNGTDPLDACSVFNPSVPATTDPNYSVWAASDCDGDGVTNGEEVNDGTDPFDGCSYSASSQVEANVSSSWSVLDCDGDGVINGDELANGTDPLNGCSYQASSQDINIVTDEWNQLDCDNDGLTNGEETVEGTDPLDPDSDGDGLTDGEEVTGIDNPSTPLDPTTFVSGPTSDPNDSCDPIEGPNCKNDECLSPYSLMSPGDGNTENSFFFIKCIDSPEYANNTVEIFNRWGNTVYKISGYSNTDSSRRFEGISNGRATISVDEKLPVGTYYYVIDPGNGEAVRTGWLYINK</sequence>
<feature type="domain" description="PKD-like" evidence="7">
    <location>
        <begin position="408"/>
        <end position="495"/>
    </location>
</feature>
<keyword evidence="3" id="KW-0732">Signal</keyword>
<feature type="compositionally biased region" description="Polar residues" evidence="5">
    <location>
        <begin position="2046"/>
        <end position="2066"/>
    </location>
</feature>
<feature type="region of interest" description="Disordered" evidence="5">
    <location>
        <begin position="1629"/>
        <end position="1648"/>
    </location>
</feature>
<feature type="domain" description="PKD-like" evidence="7">
    <location>
        <begin position="788"/>
        <end position="875"/>
    </location>
</feature>
<comment type="caution">
    <text evidence="8">The sequence shown here is derived from an EMBL/GenBank/DDBJ whole genome shotgun (WGS) entry which is preliminary data.</text>
</comment>
<dbReference type="SUPFAM" id="SSF47473">
    <property type="entry name" value="EF-hand"/>
    <property type="match status" value="1"/>
</dbReference>
<evidence type="ECO:0000313" key="8">
    <source>
        <dbReference type="EMBL" id="TCP26663.1"/>
    </source>
</evidence>
<feature type="domain" description="PKD-like" evidence="7">
    <location>
        <begin position="598"/>
        <end position="685"/>
    </location>
</feature>
<protein>
    <submittedName>
        <fullName evidence="8">Ig-like protein group 2</fullName>
    </submittedName>
</protein>
<evidence type="ECO:0000259" key="6">
    <source>
        <dbReference type="Pfam" id="PF02368"/>
    </source>
</evidence>
<feature type="domain" description="PKD-like" evidence="7">
    <location>
        <begin position="504"/>
        <end position="590"/>
    </location>
</feature>
<dbReference type="Proteomes" id="UP000294564">
    <property type="component" value="Unassembled WGS sequence"/>
</dbReference>
<keyword evidence="4" id="KW-0106">Calcium</keyword>
<dbReference type="SUPFAM" id="SSF49373">
    <property type="entry name" value="Invasin/intimin cell-adhesion fragments"/>
    <property type="match status" value="1"/>
</dbReference>
<feature type="compositionally biased region" description="Polar residues" evidence="5">
    <location>
        <begin position="1632"/>
        <end position="1648"/>
    </location>
</feature>
<dbReference type="InterPro" id="IPR008964">
    <property type="entry name" value="Invasin/intimin_cell_adhesion"/>
</dbReference>
<feature type="non-terminal residue" evidence="8">
    <location>
        <position position="1"/>
    </location>
</feature>
<evidence type="ECO:0000256" key="5">
    <source>
        <dbReference type="SAM" id="MobiDB-lite"/>
    </source>
</evidence>
<proteinExistence type="predicted"/>
<dbReference type="InterPro" id="IPR011992">
    <property type="entry name" value="EF-hand-dom_pair"/>
</dbReference>
<dbReference type="Pfam" id="PF02368">
    <property type="entry name" value="Big_2"/>
    <property type="match status" value="1"/>
</dbReference>
<feature type="compositionally biased region" description="Acidic residues" evidence="5">
    <location>
        <begin position="2019"/>
        <end position="2043"/>
    </location>
</feature>
<reference evidence="8 9" key="1">
    <citation type="submission" date="2019-03" db="EMBL/GenBank/DDBJ databases">
        <title>Genomic Encyclopedia of Type Strains, Phase IV (KMG-IV): sequencing the most valuable type-strain genomes for metagenomic binning, comparative biology and taxonomic classification.</title>
        <authorList>
            <person name="Goeker M."/>
        </authorList>
    </citation>
    <scope>NUCLEOTIDE SEQUENCE [LARGE SCALE GENOMIC DNA]</scope>
    <source>
        <strain evidence="8 9">DSM 14836</strain>
    </source>
</reference>
<feature type="domain" description="PKD-like" evidence="7">
    <location>
        <begin position="693"/>
        <end position="780"/>
    </location>
</feature>
<comment type="subcellular location">
    <subcellularLocation>
        <location evidence="1">Secreted</location>
    </subcellularLocation>
</comment>
<evidence type="ECO:0000256" key="4">
    <source>
        <dbReference type="ARBA" id="ARBA00022837"/>
    </source>
</evidence>
<dbReference type="RefSeq" id="WP_207899767.1">
    <property type="nucleotide sequence ID" value="NZ_SLXM01000002.1"/>
</dbReference>
<feature type="domain" description="PKD-like" evidence="7">
    <location>
        <begin position="1149"/>
        <end position="1236"/>
    </location>
</feature>
<evidence type="ECO:0000256" key="3">
    <source>
        <dbReference type="ARBA" id="ARBA00022729"/>
    </source>
</evidence>
<dbReference type="Pfam" id="PF13585">
    <property type="entry name" value="CHU_C"/>
    <property type="match status" value="1"/>
</dbReference>